<dbReference type="SUPFAM" id="SSF58104">
    <property type="entry name" value="Methyl-accepting chemotaxis protein (MCP) signaling domain"/>
    <property type="match status" value="1"/>
</dbReference>
<gene>
    <name evidence="4" type="ORF">A45J_2241</name>
</gene>
<feature type="domain" description="Methyl-accepting transducer" evidence="3">
    <location>
        <begin position="57"/>
        <end position="265"/>
    </location>
</feature>
<dbReference type="GO" id="GO:0007165">
    <property type="term" value="P:signal transduction"/>
    <property type="evidence" value="ECO:0007669"/>
    <property type="project" value="UniProtKB-KW"/>
</dbReference>
<dbReference type="AlphaFoldDB" id="A0A5J4KXZ5"/>
<dbReference type="GO" id="GO:0006935">
    <property type="term" value="P:chemotaxis"/>
    <property type="evidence" value="ECO:0007669"/>
    <property type="project" value="InterPro"/>
</dbReference>
<accession>A0A5J4KXZ5</accession>
<dbReference type="Gene3D" id="1.10.287.950">
    <property type="entry name" value="Methyl-accepting chemotaxis protein"/>
    <property type="match status" value="1"/>
</dbReference>
<dbReference type="PANTHER" id="PTHR32089">
    <property type="entry name" value="METHYL-ACCEPTING CHEMOTAXIS PROTEIN MCPB"/>
    <property type="match status" value="1"/>
</dbReference>
<evidence type="ECO:0000313" key="4">
    <source>
        <dbReference type="EMBL" id="GER94478.1"/>
    </source>
</evidence>
<dbReference type="EMBL" id="BLAB01000001">
    <property type="protein sequence ID" value="GER94478.1"/>
    <property type="molecule type" value="Genomic_DNA"/>
</dbReference>
<dbReference type="GO" id="GO:0004888">
    <property type="term" value="F:transmembrane signaling receptor activity"/>
    <property type="evidence" value="ECO:0007669"/>
    <property type="project" value="InterPro"/>
</dbReference>
<comment type="similarity">
    <text evidence="2">Belongs to the methyl-accepting chemotaxis (MCP) protein family.</text>
</comment>
<dbReference type="GO" id="GO:0016020">
    <property type="term" value="C:membrane"/>
    <property type="evidence" value="ECO:0007669"/>
    <property type="project" value="InterPro"/>
</dbReference>
<sequence length="291" mass="31803">MAFKIFARKEQQVVAQDNLLPVIQNISTGLIKSTLLGSTITNTMSLIDSNFGRIKDETTSVATAIEEIDATIRDMSANVSSINTQVQDMVKQNDTLDEELGKRVEDISKQQEKVTEVVNNIQNLGAATENIGNIVVSISDIADQTNLLALNAAIEAARVGDKGRGFAVVADEVRKLAQKTEKLTKDIADILEDLKDKVIAAVSEVDKISEIITAFEHDIKSIRSTFENTKVLSDRVGDSVNNLSSAIEEQSQVLTDVTKRVSLVVSTLEEAHKVFSTVAKVNVEINKMVRF</sequence>
<name>A0A5J4KXZ5_9ZZZZ</name>
<dbReference type="InterPro" id="IPR004089">
    <property type="entry name" value="MCPsignal_dom"/>
</dbReference>
<dbReference type="SMART" id="SM00283">
    <property type="entry name" value="MA"/>
    <property type="match status" value="1"/>
</dbReference>
<protein>
    <submittedName>
        <fullName evidence="4">Methyl-accepting chemotaxis protein</fullName>
    </submittedName>
</protein>
<evidence type="ECO:0000256" key="1">
    <source>
        <dbReference type="ARBA" id="ARBA00023224"/>
    </source>
</evidence>
<dbReference type="PRINTS" id="PR00260">
    <property type="entry name" value="CHEMTRNSDUCR"/>
</dbReference>
<dbReference type="Pfam" id="PF00015">
    <property type="entry name" value="MCPsignal"/>
    <property type="match status" value="1"/>
</dbReference>
<dbReference type="PANTHER" id="PTHR32089:SF112">
    <property type="entry name" value="LYSOZYME-LIKE PROTEIN-RELATED"/>
    <property type="match status" value="1"/>
</dbReference>
<dbReference type="InterPro" id="IPR004090">
    <property type="entry name" value="Chemotax_Me-accpt_rcpt"/>
</dbReference>
<keyword evidence="1" id="KW-0807">Transducer</keyword>
<evidence type="ECO:0000259" key="3">
    <source>
        <dbReference type="PROSITE" id="PS50111"/>
    </source>
</evidence>
<comment type="caution">
    <text evidence="4">The sequence shown here is derived from an EMBL/GenBank/DDBJ whole genome shotgun (WGS) entry which is preliminary data.</text>
</comment>
<organism evidence="4">
    <name type="scientific">hot springs metagenome</name>
    <dbReference type="NCBI Taxonomy" id="433727"/>
    <lineage>
        <taxon>unclassified sequences</taxon>
        <taxon>metagenomes</taxon>
        <taxon>ecological metagenomes</taxon>
    </lineage>
</organism>
<reference evidence="4" key="1">
    <citation type="submission" date="2019-10" db="EMBL/GenBank/DDBJ databases">
        <title>Metagenomic sequencing of thiosulfate-disproportionating enrichment culture.</title>
        <authorList>
            <person name="Umezawa K."/>
            <person name="Kojima H."/>
            <person name="Fukui M."/>
        </authorList>
    </citation>
    <scope>NUCLEOTIDE SEQUENCE</scope>
    <source>
        <strain evidence="4">45J</strain>
    </source>
</reference>
<dbReference type="PROSITE" id="PS50111">
    <property type="entry name" value="CHEMOTAXIS_TRANSDUC_2"/>
    <property type="match status" value="1"/>
</dbReference>
<evidence type="ECO:0000256" key="2">
    <source>
        <dbReference type="ARBA" id="ARBA00029447"/>
    </source>
</evidence>
<proteinExistence type="inferred from homology"/>